<gene>
    <name evidence="23" type="primary">OPA1</name>
</gene>
<feature type="region of interest" description="Disordered" evidence="21">
    <location>
        <begin position="64"/>
        <end position="83"/>
    </location>
</feature>
<dbReference type="InterPro" id="IPR027417">
    <property type="entry name" value="P-loop_NTPase"/>
</dbReference>
<dbReference type="GO" id="GO:0016559">
    <property type="term" value="P:peroxisome fission"/>
    <property type="evidence" value="ECO:0007669"/>
    <property type="project" value="TreeGrafter"/>
</dbReference>
<dbReference type="FunCoup" id="A0A4W6DPT1">
    <property type="interactions" value="1980"/>
</dbReference>
<comment type="subunit">
    <text evidence="19">Oligomeric complex consisting of membrane-bound and soluble forms of OPA1.</text>
</comment>
<dbReference type="GO" id="GO:0008053">
    <property type="term" value="P:mitochondrial fusion"/>
    <property type="evidence" value="ECO:0007669"/>
    <property type="project" value="TreeGrafter"/>
</dbReference>
<evidence type="ECO:0000313" key="23">
    <source>
        <dbReference type="Ensembl" id="ENSLCAP00010027714.1"/>
    </source>
</evidence>
<proteinExistence type="predicted"/>
<dbReference type="InParanoid" id="A0A4W6DPT1"/>
<dbReference type="InterPro" id="IPR030381">
    <property type="entry name" value="G_DYNAMIN_dom"/>
</dbReference>
<evidence type="ECO:0000256" key="15">
    <source>
        <dbReference type="ARBA" id="ARBA00023136"/>
    </source>
</evidence>
<evidence type="ECO:0000256" key="3">
    <source>
        <dbReference type="ARBA" id="ARBA00011980"/>
    </source>
</evidence>
<evidence type="ECO:0000256" key="12">
    <source>
        <dbReference type="ARBA" id="ARBA00023121"/>
    </source>
</evidence>
<dbReference type="GO" id="GO:0006915">
    <property type="term" value="P:apoptotic process"/>
    <property type="evidence" value="ECO:0007669"/>
    <property type="project" value="UniProtKB-KW"/>
</dbReference>
<dbReference type="FunFam" id="3.40.50.300:FF:000171">
    <property type="entry name" value="Dynamin-like 120 kDa protein, mitochondrial"/>
    <property type="match status" value="1"/>
</dbReference>
<dbReference type="Ensembl" id="ENSLCAT00010028318.1">
    <property type="protein sequence ID" value="ENSLCAP00010027714.1"/>
    <property type="gene ID" value="ENSLCAG00010011700.1"/>
</dbReference>
<evidence type="ECO:0000313" key="24">
    <source>
        <dbReference type="Proteomes" id="UP000314980"/>
    </source>
</evidence>
<dbReference type="GO" id="GO:0005743">
    <property type="term" value="C:mitochondrial inner membrane"/>
    <property type="evidence" value="ECO:0007669"/>
    <property type="project" value="UniProtKB-SubCell"/>
</dbReference>
<evidence type="ECO:0000256" key="2">
    <source>
        <dbReference type="ARBA" id="ARBA00004569"/>
    </source>
</evidence>
<dbReference type="GO" id="GO:0008289">
    <property type="term" value="F:lipid binding"/>
    <property type="evidence" value="ECO:0007669"/>
    <property type="project" value="UniProtKB-KW"/>
</dbReference>
<evidence type="ECO:0000256" key="6">
    <source>
        <dbReference type="ARBA" id="ARBA00022741"/>
    </source>
</evidence>
<keyword evidence="5" id="KW-0053">Apoptosis</keyword>
<comment type="subcellular location">
    <subcellularLocation>
        <location evidence="1">Mitochondrion inner membrane</location>
        <topology evidence="1">Single-pass membrane protein</topology>
    </subcellularLocation>
    <subcellularLocation>
        <location evidence="2">Mitochondrion intermembrane space</location>
    </subcellularLocation>
</comment>
<keyword evidence="6" id="KW-0547">Nucleotide-binding</keyword>
<dbReference type="GO" id="GO:0048312">
    <property type="term" value="P:intracellular distribution of mitochondria"/>
    <property type="evidence" value="ECO:0007669"/>
    <property type="project" value="TreeGrafter"/>
</dbReference>
<comment type="catalytic activity">
    <reaction evidence="18">
        <text>GTP + H2O = GDP + phosphate + H(+)</text>
        <dbReference type="Rhea" id="RHEA:19669"/>
        <dbReference type="ChEBI" id="CHEBI:15377"/>
        <dbReference type="ChEBI" id="CHEBI:15378"/>
        <dbReference type="ChEBI" id="CHEBI:37565"/>
        <dbReference type="ChEBI" id="CHEBI:43474"/>
        <dbReference type="ChEBI" id="CHEBI:58189"/>
        <dbReference type="EC" id="3.6.5.5"/>
    </reaction>
</comment>
<keyword evidence="8" id="KW-0378">Hydrolase</keyword>
<dbReference type="CDD" id="cd08771">
    <property type="entry name" value="DLP_1"/>
    <property type="match status" value="1"/>
</dbReference>
<reference evidence="23" key="2">
    <citation type="submission" date="2025-08" db="UniProtKB">
        <authorList>
            <consortium name="Ensembl"/>
        </authorList>
    </citation>
    <scope>IDENTIFICATION</scope>
</reference>
<sequence length="982" mass="112726">MLRVGSKAACMACRNLVSTNMGVRFRVPLQKLHPLSRAIHHRYSGNSNPQRPPHRTAARYFTSMSRLPMRPPKPPPGSGGRSYQQQRNFWVARLAARLLKLRYLLLGTAVGGGYTAKKTYEEWKDMLPDFNFGKLLTLLSSPLNLLSLVSTDKLAKALPEMEEIAKLLPDMDKIGENFTFLKSLLSSGDPLAGCCVFLLLLPLSHYDVPQQGLLGELILIQQQIQRHEEEVRRAAAANSARPPPPEPAPSPPPNPSPPQQKRKVKLKYQRMLERLEKENKELRKVVLQKDDKGIHQRKVKKSLIDLYSEVLDILSDYDANYNTQDHLPRVVVVGDQSAGKTSVLEMIAQARIFPRGSGEMMTRSPVKVTLSEGPHHVALFKDSGREFDLTKEEDLAALRHEIELRMRKSVKEGQTVSSETISLSVKGPGIQRMVLVDLPGVISTVTTGMASDTKETIFSISKAYMQNPNAIILCIQDGSVDAERSIVTDLVSQMDPQGKRTIFVLTKVDLAEKNLASPSRIQQIVEGKLFPMKALGYFAVVTGKGSSGESIESIKDYEEDFFQNSRLLRDGMLKAHQVTTKNLSLAVSDCFWKMVRESVEQQADVFKASRFNLETEWKNNYPRLRELDRNELYEKVKNEILDEVISLSQVTPQHWEAILQKKLWERVSTHVIENIYLPAAQTMDSGTFNTTVDIKLKQWTDKQLPHKALEVAWETLQEEFARFMAEYRGKDQDDIFDKLKEAVKDESIKRHKWNERAMDSLRVIQHNALEDRSITDKPQWDAAIQFMEETLQSRLKDTESVIRDMVGPDWKQRWLNWKNRTPDQHIRNETKNELERLLKLHDDHTAYLANDEVTTVRKNLEGRGVEVDPVLIKDTWHQLYRRHFLQKALSHCNLCKRGFYYYQRHFVDSELECNDVVLFWRIQRMLVITANTLRQQLTNTEVRRLEKNVKEVLDDFGEDMEKKTQLITGRRVQLAEDLSKTC</sequence>
<evidence type="ECO:0000256" key="18">
    <source>
        <dbReference type="ARBA" id="ARBA00048040"/>
    </source>
</evidence>
<protein>
    <recommendedName>
        <fullName evidence="17">Dynamin-like GTPase OPA1, mitochondrial</fullName>
        <ecNumber evidence="3">3.6.5.5</ecNumber>
    </recommendedName>
    <alternativeName>
        <fullName evidence="20">Optic atrophy protein 1 homolog</fullName>
    </alternativeName>
</protein>
<dbReference type="GO" id="GO:0008017">
    <property type="term" value="F:microtubule binding"/>
    <property type="evidence" value="ECO:0007669"/>
    <property type="project" value="TreeGrafter"/>
</dbReference>
<dbReference type="GO" id="GO:0005758">
    <property type="term" value="C:mitochondrial intermembrane space"/>
    <property type="evidence" value="ECO:0007669"/>
    <property type="project" value="UniProtKB-SubCell"/>
</dbReference>
<dbReference type="GeneTree" id="ENSGT00550000074851"/>
<dbReference type="SMART" id="SM00053">
    <property type="entry name" value="DYNc"/>
    <property type="match status" value="1"/>
</dbReference>
<accession>A0A4W6DPT1</accession>
<keyword evidence="10" id="KW-1133">Transmembrane helix</keyword>
<keyword evidence="4" id="KW-0812">Transmembrane</keyword>
<keyword evidence="24" id="KW-1185">Reference proteome</keyword>
<keyword evidence="15" id="KW-0472">Membrane</keyword>
<evidence type="ECO:0000256" key="21">
    <source>
        <dbReference type="SAM" id="MobiDB-lite"/>
    </source>
</evidence>
<name>A0A4W6DPT1_LATCA</name>
<evidence type="ECO:0000256" key="10">
    <source>
        <dbReference type="ARBA" id="ARBA00022989"/>
    </source>
</evidence>
<evidence type="ECO:0000256" key="16">
    <source>
        <dbReference type="ARBA" id="ARBA00023157"/>
    </source>
</evidence>
<evidence type="ECO:0000259" key="22">
    <source>
        <dbReference type="PROSITE" id="PS51718"/>
    </source>
</evidence>
<dbReference type="PANTHER" id="PTHR11566:SF67">
    <property type="entry name" value="DYNAMIN-LIKE 120 KDA PROTEIN, MITOCHONDRIAL"/>
    <property type="match status" value="1"/>
</dbReference>
<evidence type="ECO:0000256" key="5">
    <source>
        <dbReference type="ARBA" id="ARBA00022703"/>
    </source>
</evidence>
<dbReference type="EC" id="3.6.5.5" evidence="3"/>
<dbReference type="InterPro" id="IPR001401">
    <property type="entry name" value="Dynamin_GTPase"/>
</dbReference>
<keyword evidence="9" id="KW-0809">Transit peptide</keyword>
<reference evidence="23" key="3">
    <citation type="submission" date="2025-09" db="UniProtKB">
        <authorList>
            <consortium name="Ensembl"/>
        </authorList>
    </citation>
    <scope>IDENTIFICATION</scope>
</reference>
<dbReference type="GO" id="GO:0003924">
    <property type="term" value="F:GTPase activity"/>
    <property type="evidence" value="ECO:0007669"/>
    <property type="project" value="InterPro"/>
</dbReference>
<dbReference type="PROSITE" id="PS51718">
    <property type="entry name" value="G_DYNAMIN_2"/>
    <property type="match status" value="1"/>
</dbReference>
<dbReference type="GO" id="GO:0005874">
    <property type="term" value="C:microtubule"/>
    <property type="evidence" value="ECO:0007669"/>
    <property type="project" value="TreeGrafter"/>
</dbReference>
<reference evidence="24" key="1">
    <citation type="submission" date="2015-09" db="EMBL/GenBank/DDBJ databases">
        <authorList>
            <person name="Sai Rama Sridatta P."/>
        </authorList>
    </citation>
    <scope>NUCLEOTIDE SEQUENCE [LARGE SCALE GENOMIC DNA]</scope>
</reference>
<feature type="compositionally biased region" description="Pro residues" evidence="21">
    <location>
        <begin position="241"/>
        <end position="258"/>
    </location>
</feature>
<organism evidence="23 24">
    <name type="scientific">Lates calcarifer</name>
    <name type="common">Barramundi</name>
    <name type="synonym">Holocentrus calcarifer</name>
    <dbReference type="NCBI Taxonomy" id="8187"/>
    <lineage>
        <taxon>Eukaryota</taxon>
        <taxon>Metazoa</taxon>
        <taxon>Chordata</taxon>
        <taxon>Craniata</taxon>
        <taxon>Vertebrata</taxon>
        <taxon>Euteleostomi</taxon>
        <taxon>Actinopterygii</taxon>
        <taxon>Neopterygii</taxon>
        <taxon>Teleostei</taxon>
        <taxon>Neoteleostei</taxon>
        <taxon>Acanthomorphata</taxon>
        <taxon>Carangaria</taxon>
        <taxon>Carangaria incertae sedis</taxon>
        <taxon>Centropomidae</taxon>
        <taxon>Lates</taxon>
    </lineage>
</organism>
<evidence type="ECO:0000256" key="1">
    <source>
        <dbReference type="ARBA" id="ARBA00004434"/>
    </source>
</evidence>
<dbReference type="GO" id="GO:0000266">
    <property type="term" value="P:mitochondrial fission"/>
    <property type="evidence" value="ECO:0007669"/>
    <property type="project" value="TreeGrafter"/>
</dbReference>
<evidence type="ECO:0000256" key="4">
    <source>
        <dbReference type="ARBA" id="ARBA00022692"/>
    </source>
</evidence>
<evidence type="ECO:0000256" key="17">
    <source>
        <dbReference type="ARBA" id="ARBA00044791"/>
    </source>
</evidence>
<evidence type="ECO:0000256" key="19">
    <source>
        <dbReference type="ARBA" id="ARBA00063873"/>
    </source>
</evidence>
<feature type="domain" description="Dynamin-type G" evidence="22">
    <location>
        <begin position="324"/>
        <end position="600"/>
    </location>
</feature>
<dbReference type="Proteomes" id="UP000314980">
    <property type="component" value="Unassembled WGS sequence"/>
</dbReference>
<dbReference type="SUPFAM" id="SSF52540">
    <property type="entry name" value="P-loop containing nucleoside triphosphate hydrolases"/>
    <property type="match status" value="1"/>
</dbReference>
<dbReference type="PANTHER" id="PTHR11566">
    <property type="entry name" value="DYNAMIN"/>
    <property type="match status" value="1"/>
</dbReference>
<dbReference type="AlphaFoldDB" id="A0A4W6DPT1"/>
<dbReference type="PRINTS" id="PR00195">
    <property type="entry name" value="DYNAMIN"/>
</dbReference>
<dbReference type="STRING" id="8187.ENSLCAP00010027714"/>
<evidence type="ECO:0000256" key="13">
    <source>
        <dbReference type="ARBA" id="ARBA00023128"/>
    </source>
</evidence>
<dbReference type="GO" id="GO:0055015">
    <property type="term" value="P:ventricular cardiac muscle cell development"/>
    <property type="evidence" value="ECO:0007669"/>
    <property type="project" value="Ensembl"/>
</dbReference>
<evidence type="ECO:0000256" key="9">
    <source>
        <dbReference type="ARBA" id="ARBA00022946"/>
    </source>
</evidence>
<dbReference type="GO" id="GO:0043009">
    <property type="term" value="P:chordate embryonic development"/>
    <property type="evidence" value="ECO:0007669"/>
    <property type="project" value="Ensembl"/>
</dbReference>
<dbReference type="GO" id="GO:0006897">
    <property type="term" value="P:endocytosis"/>
    <property type="evidence" value="ECO:0007669"/>
    <property type="project" value="TreeGrafter"/>
</dbReference>
<dbReference type="Pfam" id="PF19434">
    <property type="entry name" value="OPA1_C"/>
    <property type="match status" value="1"/>
</dbReference>
<dbReference type="InterPro" id="IPR022812">
    <property type="entry name" value="Dynamin"/>
</dbReference>
<keyword evidence="13" id="KW-0496">Mitochondrion</keyword>
<dbReference type="Pfam" id="PF00350">
    <property type="entry name" value="Dynamin_N"/>
    <property type="match status" value="1"/>
</dbReference>
<feature type="region of interest" description="Disordered" evidence="21">
    <location>
        <begin position="230"/>
        <end position="263"/>
    </location>
</feature>
<keyword evidence="7" id="KW-0999">Mitochondrion inner membrane</keyword>
<keyword evidence="11" id="KW-0175">Coiled coil</keyword>
<keyword evidence="16" id="KW-1015">Disulfide bond</keyword>
<keyword evidence="12" id="KW-0446">Lipid-binding</keyword>
<evidence type="ECO:0000256" key="20">
    <source>
        <dbReference type="ARBA" id="ARBA00083666"/>
    </source>
</evidence>
<dbReference type="GO" id="GO:0005525">
    <property type="term" value="F:GTP binding"/>
    <property type="evidence" value="ECO:0007669"/>
    <property type="project" value="UniProtKB-KW"/>
</dbReference>
<evidence type="ECO:0000256" key="11">
    <source>
        <dbReference type="ARBA" id="ARBA00023054"/>
    </source>
</evidence>
<dbReference type="Gene3D" id="3.40.50.300">
    <property type="entry name" value="P-loop containing nucleotide triphosphate hydrolases"/>
    <property type="match status" value="1"/>
</dbReference>
<evidence type="ECO:0000256" key="14">
    <source>
        <dbReference type="ARBA" id="ARBA00023134"/>
    </source>
</evidence>
<dbReference type="InterPro" id="IPR045817">
    <property type="entry name" value="OPA1_C"/>
</dbReference>
<evidence type="ECO:0000256" key="7">
    <source>
        <dbReference type="ARBA" id="ARBA00022792"/>
    </source>
</evidence>
<dbReference type="InterPro" id="IPR045063">
    <property type="entry name" value="Dynamin_N"/>
</dbReference>
<keyword evidence="14" id="KW-0342">GTP-binding</keyword>
<evidence type="ECO:0000256" key="8">
    <source>
        <dbReference type="ARBA" id="ARBA00022801"/>
    </source>
</evidence>